<dbReference type="PANTHER" id="PTHR43781:SF1">
    <property type="entry name" value="SACCHAROPINE DEHYDROGENASE"/>
    <property type="match status" value="1"/>
</dbReference>
<dbReference type="InterPro" id="IPR036291">
    <property type="entry name" value="NAD(P)-bd_dom_sf"/>
</dbReference>
<dbReference type="EMBL" id="CP088295">
    <property type="protein sequence ID" value="UUY06220.1"/>
    <property type="molecule type" value="Genomic_DNA"/>
</dbReference>
<evidence type="ECO:0000259" key="1">
    <source>
        <dbReference type="Pfam" id="PF03435"/>
    </source>
</evidence>
<dbReference type="Proteomes" id="UP001058860">
    <property type="component" value="Chromosome"/>
</dbReference>
<name>A0ABY5PNY1_9ACTN</name>
<dbReference type="Gene3D" id="3.40.50.720">
    <property type="entry name" value="NAD(P)-binding Rossmann-like Domain"/>
    <property type="match status" value="1"/>
</dbReference>
<dbReference type="InterPro" id="IPR005097">
    <property type="entry name" value="Sacchrp_dh_NADP-bd"/>
</dbReference>
<sequence>MGGRIVVFGATGYTGELTARALVRMGAEPVLAARTESRVRALAQELGGLEHRVADITRPDSVTALLEAGDVLVSTVGPFTRWGRPAAEAAIAAGAHYLDSTGEGPFIRAIFEEFGPRAEAAGVGLLTAFGYDFVPGNLAAGLALAEAGDRASSVRVGYFMSGRAGPKAMSGGTAASVLGVLAGEGFAWHGGRLVTERVGKRVLALHAGGRNQPGITISSSEHFTLPRLAPTLRDVDVALGWFGPASRVVQGTSAGIALLSRAPRGAALLEGAVSRFAKGSTGGPDADERAKTGSIAVATVHDAGGAQIARAELRGPNGYTLTGDLLAWGAIAVRDGGLQSTGALGPVDGFGLDALRDGCATLGLTRTAS</sequence>
<dbReference type="SUPFAM" id="SSF51735">
    <property type="entry name" value="NAD(P)-binding Rossmann-fold domains"/>
    <property type="match status" value="1"/>
</dbReference>
<keyword evidence="3" id="KW-1185">Reference proteome</keyword>
<evidence type="ECO:0000313" key="3">
    <source>
        <dbReference type="Proteomes" id="UP001058860"/>
    </source>
</evidence>
<reference evidence="3" key="1">
    <citation type="submission" date="2021-11" db="EMBL/GenBank/DDBJ databases">
        <title>Cultivation dependent microbiological survey of springs from the worlds oldest radium mine currently devoted to the extraction of radon-saturated water.</title>
        <authorList>
            <person name="Kapinusova G."/>
            <person name="Smrhova T."/>
            <person name="Strejcek M."/>
            <person name="Suman J."/>
            <person name="Jani K."/>
            <person name="Pajer P."/>
            <person name="Uhlik O."/>
        </authorList>
    </citation>
    <scope>NUCLEOTIDE SEQUENCE [LARGE SCALE GENOMIC DNA]</scope>
    <source>
        <strain evidence="3">J379</strain>
    </source>
</reference>
<gene>
    <name evidence="2" type="ORF">LRS13_12135</name>
</gene>
<proteinExistence type="predicted"/>
<feature type="domain" description="Saccharopine dehydrogenase NADP binding" evidence="1">
    <location>
        <begin position="5"/>
        <end position="101"/>
    </location>
</feature>
<protein>
    <submittedName>
        <fullName evidence="2">Saccharopine dehydrogenase NADP-binding domain-containing protein</fullName>
    </submittedName>
</protein>
<dbReference type="Pfam" id="PF03435">
    <property type="entry name" value="Sacchrp_dh_NADP"/>
    <property type="match status" value="1"/>
</dbReference>
<dbReference type="PANTHER" id="PTHR43781">
    <property type="entry name" value="SACCHAROPINE DEHYDROGENASE"/>
    <property type="match status" value="1"/>
</dbReference>
<dbReference type="RefSeq" id="WP_353866645.1">
    <property type="nucleotide sequence ID" value="NZ_CP088295.1"/>
</dbReference>
<evidence type="ECO:0000313" key="2">
    <source>
        <dbReference type="EMBL" id="UUY06220.1"/>
    </source>
</evidence>
<organism evidence="2 3">
    <name type="scientific">Svornostia abyssi</name>
    <dbReference type="NCBI Taxonomy" id="2898438"/>
    <lineage>
        <taxon>Bacteria</taxon>
        <taxon>Bacillati</taxon>
        <taxon>Actinomycetota</taxon>
        <taxon>Thermoleophilia</taxon>
        <taxon>Solirubrobacterales</taxon>
        <taxon>Baekduiaceae</taxon>
        <taxon>Svornostia</taxon>
    </lineage>
</organism>
<accession>A0ABY5PNY1</accession>